<evidence type="ECO:0000313" key="12">
    <source>
        <dbReference type="Proteomes" id="UP000332933"/>
    </source>
</evidence>
<dbReference type="SUPFAM" id="SSF57903">
    <property type="entry name" value="FYVE/PHD zinc finger"/>
    <property type="match status" value="1"/>
</dbReference>
<organism evidence="11 12">
    <name type="scientific">Aphanomyces stellatus</name>
    <dbReference type="NCBI Taxonomy" id="120398"/>
    <lineage>
        <taxon>Eukaryota</taxon>
        <taxon>Sar</taxon>
        <taxon>Stramenopiles</taxon>
        <taxon>Oomycota</taxon>
        <taxon>Saprolegniomycetes</taxon>
        <taxon>Saprolegniales</taxon>
        <taxon>Verrucalvaceae</taxon>
        <taxon>Aphanomyces</taxon>
    </lineage>
</organism>
<feature type="repeat" description="ANK" evidence="6">
    <location>
        <begin position="338"/>
        <end position="370"/>
    </location>
</feature>
<evidence type="ECO:0000256" key="5">
    <source>
        <dbReference type="ARBA" id="ARBA00023043"/>
    </source>
</evidence>
<dbReference type="Pfam" id="PF01363">
    <property type="entry name" value="FYVE"/>
    <property type="match status" value="1"/>
</dbReference>
<evidence type="ECO:0000256" key="7">
    <source>
        <dbReference type="PROSITE-ProRule" id="PRU00091"/>
    </source>
</evidence>
<dbReference type="AlphaFoldDB" id="A0A485KZ70"/>
<reference evidence="11 12" key="1">
    <citation type="submission" date="2019-03" db="EMBL/GenBank/DDBJ databases">
        <authorList>
            <person name="Gaulin E."/>
            <person name="Dumas B."/>
        </authorList>
    </citation>
    <scope>NUCLEOTIDE SEQUENCE [LARGE SCALE GENOMIC DNA]</scope>
    <source>
        <strain evidence="11">CBS 568.67</strain>
    </source>
</reference>
<dbReference type="Pfam" id="PF00023">
    <property type="entry name" value="Ank"/>
    <property type="match status" value="1"/>
</dbReference>
<dbReference type="GO" id="GO:0008270">
    <property type="term" value="F:zinc ion binding"/>
    <property type="evidence" value="ECO:0007669"/>
    <property type="project" value="UniProtKB-KW"/>
</dbReference>
<evidence type="ECO:0000313" key="11">
    <source>
        <dbReference type="EMBL" id="VFT90546.1"/>
    </source>
</evidence>
<dbReference type="OrthoDB" id="5839at2759"/>
<gene>
    <name evidence="11" type="primary">Aste57867_13713</name>
    <name evidence="10" type="ORF">As57867_013663</name>
    <name evidence="11" type="ORF">ASTE57867_13713</name>
</gene>
<dbReference type="PANTHER" id="PTHR24171:SF9">
    <property type="entry name" value="ANKYRIN REPEAT DOMAIN-CONTAINING PROTEIN 39"/>
    <property type="match status" value="1"/>
</dbReference>
<evidence type="ECO:0000256" key="8">
    <source>
        <dbReference type="SAM" id="MobiDB-lite"/>
    </source>
</evidence>
<dbReference type="PROSITE" id="PS50088">
    <property type="entry name" value="ANK_REPEAT"/>
    <property type="match status" value="1"/>
</dbReference>
<keyword evidence="1" id="KW-0479">Metal-binding</keyword>
<keyword evidence="5 6" id="KW-0040">ANK repeat</keyword>
<dbReference type="InterPro" id="IPR017455">
    <property type="entry name" value="Znf_FYVE-rel"/>
</dbReference>
<dbReference type="SMART" id="SM00248">
    <property type="entry name" value="ANK"/>
    <property type="match status" value="4"/>
</dbReference>
<evidence type="ECO:0000259" key="9">
    <source>
        <dbReference type="PROSITE" id="PS50178"/>
    </source>
</evidence>
<feature type="compositionally biased region" description="Low complexity" evidence="8">
    <location>
        <begin position="44"/>
        <end position="54"/>
    </location>
</feature>
<dbReference type="SMART" id="SM00064">
    <property type="entry name" value="FYVE"/>
    <property type="match status" value="1"/>
</dbReference>
<name>A0A485KZ70_9STRA</name>
<keyword evidence="2" id="KW-0677">Repeat</keyword>
<dbReference type="InterPro" id="IPR000306">
    <property type="entry name" value="Znf_FYVE"/>
</dbReference>
<dbReference type="PANTHER" id="PTHR24171">
    <property type="entry name" value="ANKYRIN REPEAT DOMAIN-CONTAINING PROTEIN 39-RELATED"/>
    <property type="match status" value="1"/>
</dbReference>
<dbReference type="PROSITE" id="PS50297">
    <property type="entry name" value="ANK_REP_REGION"/>
    <property type="match status" value="1"/>
</dbReference>
<feature type="compositionally biased region" description="Polar residues" evidence="8">
    <location>
        <begin position="15"/>
        <end position="29"/>
    </location>
</feature>
<evidence type="ECO:0000256" key="2">
    <source>
        <dbReference type="ARBA" id="ARBA00022737"/>
    </source>
</evidence>
<dbReference type="InterPro" id="IPR013083">
    <property type="entry name" value="Znf_RING/FYVE/PHD"/>
</dbReference>
<dbReference type="InterPro" id="IPR011011">
    <property type="entry name" value="Znf_FYVE_PHD"/>
</dbReference>
<proteinExistence type="predicted"/>
<dbReference type="EMBL" id="CAADRA010005499">
    <property type="protein sequence ID" value="VFT90546.1"/>
    <property type="molecule type" value="Genomic_DNA"/>
</dbReference>
<evidence type="ECO:0000256" key="6">
    <source>
        <dbReference type="PROSITE-ProRule" id="PRU00023"/>
    </source>
</evidence>
<dbReference type="EMBL" id="VJMH01005478">
    <property type="protein sequence ID" value="KAF0695470.1"/>
    <property type="molecule type" value="Genomic_DNA"/>
</dbReference>
<dbReference type="PROSITE" id="PS50178">
    <property type="entry name" value="ZF_FYVE"/>
    <property type="match status" value="1"/>
</dbReference>
<keyword evidence="12" id="KW-1185">Reference proteome</keyword>
<feature type="domain" description="FYVE-type" evidence="9">
    <location>
        <begin position="403"/>
        <end position="471"/>
    </location>
</feature>
<dbReference type="Gene3D" id="1.25.40.20">
    <property type="entry name" value="Ankyrin repeat-containing domain"/>
    <property type="match status" value="2"/>
</dbReference>
<dbReference type="InterPro" id="IPR002110">
    <property type="entry name" value="Ankyrin_rpt"/>
</dbReference>
<dbReference type="Pfam" id="PF12796">
    <property type="entry name" value="Ank_2"/>
    <property type="match status" value="1"/>
</dbReference>
<evidence type="ECO:0000256" key="4">
    <source>
        <dbReference type="ARBA" id="ARBA00022833"/>
    </source>
</evidence>
<protein>
    <submittedName>
        <fullName evidence="11">Aste57867_13713 protein</fullName>
    </submittedName>
</protein>
<evidence type="ECO:0000256" key="1">
    <source>
        <dbReference type="ARBA" id="ARBA00022723"/>
    </source>
</evidence>
<keyword evidence="4" id="KW-0862">Zinc</keyword>
<keyword evidence="3 7" id="KW-0863">Zinc-finger</keyword>
<sequence>MAAITSPHSSYIRGSASTSTDITSPTNSCGYVKRPSAVLSRRWSTTSTAATSSSRGSLVARPNGARGSSVRSTPAAIKPHAAATTSTPPVDDTVSPLDSSHRRSSRGSRRQCTPKPSATTPAVLLSISPPTSQRDSLLSLDAIDAGVRVLLLSNTRQPARANSFRALSTTTTECLEREYKGIVGGRVRRAPRPTSMDLPPFLAAVRAGDVDALESHLRASSIGAWHQVDPTYYQNALHWAIQSGHLAVVHRLLAHDAASAWLLRGDVVANTPLHLAVCKSRHVTKLLLDRGASVRATNRSGHSPLALHVLYAARDDATMTHLLFQAPRHRPDPNEVVRGNSLLHLALDRGLLHIACCLVKHGAHLDTKDVHGKMVFDKMTPKVCRLVLAHVNVHGPPPKWIADQERKHCMLCSQKFNRLLFFRRRHHCRHCGRLCCAACSQQTTHALAGDGGKHSSKTTTRVCTMCHDILTHKDAAPPTSDDIFKSTRVSAVYNLMMGNWDPDVAACESMRGYTPATAAAAMT</sequence>
<dbReference type="InterPro" id="IPR036770">
    <property type="entry name" value="Ankyrin_rpt-contain_sf"/>
</dbReference>
<dbReference type="SUPFAM" id="SSF48403">
    <property type="entry name" value="Ankyrin repeat"/>
    <property type="match status" value="1"/>
</dbReference>
<feature type="region of interest" description="Disordered" evidence="8">
    <location>
        <begin position="1"/>
        <end position="132"/>
    </location>
</feature>
<dbReference type="Gene3D" id="3.30.40.10">
    <property type="entry name" value="Zinc/RING finger domain, C3HC4 (zinc finger)"/>
    <property type="match status" value="1"/>
</dbReference>
<reference evidence="10" key="2">
    <citation type="submission" date="2019-06" db="EMBL/GenBank/DDBJ databases">
        <title>Genomics analysis of Aphanomyces spp. identifies a new class of oomycete effector associated with host adaptation.</title>
        <authorList>
            <person name="Gaulin E."/>
        </authorList>
    </citation>
    <scope>NUCLEOTIDE SEQUENCE</scope>
    <source>
        <strain evidence="10">CBS 578.67</strain>
    </source>
</reference>
<evidence type="ECO:0000313" key="10">
    <source>
        <dbReference type="EMBL" id="KAF0695470.1"/>
    </source>
</evidence>
<dbReference type="Proteomes" id="UP000332933">
    <property type="component" value="Unassembled WGS sequence"/>
</dbReference>
<evidence type="ECO:0000256" key="3">
    <source>
        <dbReference type="ARBA" id="ARBA00022771"/>
    </source>
</evidence>
<accession>A0A485KZ70</accession>